<dbReference type="Proteomes" id="UP000036681">
    <property type="component" value="Unplaced"/>
</dbReference>
<protein>
    <submittedName>
        <fullName evidence="3">Secreted protein</fullName>
    </submittedName>
</protein>
<evidence type="ECO:0000256" key="1">
    <source>
        <dbReference type="SAM" id="SignalP"/>
    </source>
</evidence>
<evidence type="ECO:0000313" key="2">
    <source>
        <dbReference type="Proteomes" id="UP000036681"/>
    </source>
</evidence>
<organism evidence="2 3">
    <name type="scientific">Ascaris lumbricoides</name>
    <name type="common">Giant roundworm</name>
    <dbReference type="NCBI Taxonomy" id="6252"/>
    <lineage>
        <taxon>Eukaryota</taxon>
        <taxon>Metazoa</taxon>
        <taxon>Ecdysozoa</taxon>
        <taxon>Nematoda</taxon>
        <taxon>Chromadorea</taxon>
        <taxon>Rhabditida</taxon>
        <taxon>Spirurina</taxon>
        <taxon>Ascaridomorpha</taxon>
        <taxon>Ascaridoidea</taxon>
        <taxon>Ascarididae</taxon>
        <taxon>Ascaris</taxon>
    </lineage>
</organism>
<feature type="chain" id="PRO_5005656300" evidence="1">
    <location>
        <begin position="22"/>
        <end position="112"/>
    </location>
</feature>
<evidence type="ECO:0000313" key="3">
    <source>
        <dbReference type="WBParaSite" id="ALUE_0000434401-mRNA-1"/>
    </source>
</evidence>
<accession>A0A0M3HQG7</accession>
<name>A0A0M3HQG7_ASCLU</name>
<keyword evidence="1" id="KW-0732">Signal</keyword>
<reference evidence="3" key="1">
    <citation type="submission" date="2017-02" db="UniProtKB">
        <authorList>
            <consortium name="WormBaseParasite"/>
        </authorList>
    </citation>
    <scope>IDENTIFICATION</scope>
</reference>
<keyword evidence="2" id="KW-1185">Reference proteome</keyword>
<sequence>MLDQFLLIFFLAARISGYADAYNSARPARLEDIDLMWRTVQAVESLNKRGKCCRICPAHGDFLAFHSKYECPRKRCRCKKCKDLKEFMKANRPQRGRTGGFTGEGTFVRYCI</sequence>
<proteinExistence type="predicted"/>
<dbReference type="WBParaSite" id="ALUE_0000434401-mRNA-1">
    <property type="protein sequence ID" value="ALUE_0000434401-mRNA-1"/>
    <property type="gene ID" value="ALUE_0000434401"/>
</dbReference>
<dbReference type="AlphaFoldDB" id="A0A0M3HQG7"/>
<feature type="signal peptide" evidence="1">
    <location>
        <begin position="1"/>
        <end position="21"/>
    </location>
</feature>